<dbReference type="PROSITE" id="PS50943">
    <property type="entry name" value="HTH_CROC1"/>
    <property type="match status" value="1"/>
</dbReference>
<evidence type="ECO:0000313" key="3">
    <source>
        <dbReference type="EMBL" id="KAB3539657.1"/>
    </source>
</evidence>
<gene>
    <name evidence="3" type="ORF">F8154_00450</name>
</gene>
<dbReference type="Proteomes" id="UP000432715">
    <property type="component" value="Unassembled WGS sequence"/>
</dbReference>
<feature type="domain" description="HTH cro/C1-type" evidence="2">
    <location>
        <begin position="7"/>
        <end position="62"/>
    </location>
</feature>
<comment type="caution">
    <text evidence="3">The sequence shown here is derived from an EMBL/GenBank/DDBJ whole genome shotgun (WGS) entry which is preliminary data.</text>
</comment>
<dbReference type="Gene3D" id="1.10.260.40">
    <property type="entry name" value="lambda repressor-like DNA-binding domains"/>
    <property type="match status" value="1"/>
</dbReference>
<evidence type="ECO:0000259" key="2">
    <source>
        <dbReference type="PROSITE" id="PS50943"/>
    </source>
</evidence>
<dbReference type="GO" id="GO:0003677">
    <property type="term" value="F:DNA binding"/>
    <property type="evidence" value="ECO:0007669"/>
    <property type="project" value="UniProtKB-KW"/>
</dbReference>
<dbReference type="AlphaFoldDB" id="A0A6I0FKP4"/>
<sequence>MNFSTRLKGLRERKGLRQEDLAIILNISRQAISNYEQGTRFPKDEQLLVSIADFFEVSTDYLLGRDYSSSNLKKVVKDFDTEYNYCKNKLIKKLTSKAERLPDEIIKGLISLVEVLPDE</sequence>
<reference evidence="3 4" key="1">
    <citation type="submission" date="2019-10" db="EMBL/GenBank/DDBJ databases">
        <title>Alkaliphilus serpentinus sp. nov. and Alkaliphilus pronyensis sp. nov., two novel anaerobic alkaliphilic species isolated from the serpentinized-hosted hydrothermal field of the Prony Bay (New Caledonia).</title>
        <authorList>
            <person name="Postec A."/>
        </authorList>
    </citation>
    <scope>NUCLEOTIDE SEQUENCE [LARGE SCALE GENOMIC DNA]</scope>
    <source>
        <strain evidence="3 4">LacV</strain>
    </source>
</reference>
<proteinExistence type="predicted"/>
<evidence type="ECO:0000256" key="1">
    <source>
        <dbReference type="ARBA" id="ARBA00023125"/>
    </source>
</evidence>
<dbReference type="PANTHER" id="PTHR46558">
    <property type="entry name" value="TRACRIPTIONAL REGULATORY PROTEIN-RELATED-RELATED"/>
    <property type="match status" value="1"/>
</dbReference>
<dbReference type="InterPro" id="IPR001387">
    <property type="entry name" value="Cro/C1-type_HTH"/>
</dbReference>
<dbReference type="PANTHER" id="PTHR46558:SF11">
    <property type="entry name" value="HTH-TYPE TRANSCRIPTIONAL REGULATOR XRE"/>
    <property type="match status" value="1"/>
</dbReference>
<dbReference type="RefSeq" id="WP_151859617.1">
    <property type="nucleotide sequence ID" value="NZ_WBZC01000002.1"/>
</dbReference>
<accession>A0A6I0FKP4</accession>
<name>A0A6I0FKP4_9FIRM</name>
<keyword evidence="4" id="KW-1185">Reference proteome</keyword>
<dbReference type="SUPFAM" id="SSF47413">
    <property type="entry name" value="lambda repressor-like DNA-binding domains"/>
    <property type="match status" value="1"/>
</dbReference>
<dbReference type="CDD" id="cd00093">
    <property type="entry name" value="HTH_XRE"/>
    <property type="match status" value="1"/>
</dbReference>
<dbReference type="EMBL" id="WBZC01000002">
    <property type="protein sequence ID" value="KAB3539657.1"/>
    <property type="molecule type" value="Genomic_DNA"/>
</dbReference>
<dbReference type="Pfam" id="PF01381">
    <property type="entry name" value="HTH_3"/>
    <property type="match status" value="1"/>
</dbReference>
<dbReference type="OrthoDB" id="1766270at2"/>
<dbReference type="InterPro" id="IPR010982">
    <property type="entry name" value="Lambda_DNA-bd_dom_sf"/>
</dbReference>
<keyword evidence="1" id="KW-0238">DNA-binding</keyword>
<organism evidence="3 4">
    <name type="scientific">Alkaliphilus pronyensis</name>
    <dbReference type="NCBI Taxonomy" id="1482732"/>
    <lineage>
        <taxon>Bacteria</taxon>
        <taxon>Bacillati</taxon>
        <taxon>Bacillota</taxon>
        <taxon>Clostridia</taxon>
        <taxon>Peptostreptococcales</taxon>
        <taxon>Natronincolaceae</taxon>
        <taxon>Alkaliphilus</taxon>
    </lineage>
</organism>
<evidence type="ECO:0000313" key="4">
    <source>
        <dbReference type="Proteomes" id="UP000432715"/>
    </source>
</evidence>
<dbReference type="SMART" id="SM00530">
    <property type="entry name" value="HTH_XRE"/>
    <property type="match status" value="1"/>
</dbReference>
<protein>
    <submittedName>
        <fullName evidence="3">Helix-turn-helix transcriptional regulator</fullName>
    </submittedName>
</protein>